<feature type="compositionally biased region" description="Polar residues" evidence="1">
    <location>
        <begin position="1080"/>
        <end position="1092"/>
    </location>
</feature>
<feature type="compositionally biased region" description="Pro residues" evidence="1">
    <location>
        <begin position="627"/>
        <end position="638"/>
    </location>
</feature>
<comment type="caution">
    <text evidence="2">The sequence shown here is derived from an EMBL/GenBank/DDBJ whole genome shotgun (WGS) entry which is preliminary data.</text>
</comment>
<sequence length="1429" mass="159085">MASSRYFLFYESTLEMRIWIWPEESYLELPHIPHLTTITSSIVPTEKLSLWRLEHADRYRFVLSDSSPSTKRDYIDPSCVRNKKTWLIDHTLFVSTRSEGTRPVRSPNPKEFHEMQWDPYYGATGRLVEEREFPITSLDQSSEVSPPETADTFASPDSRSQRLRHSLSSISIIEKFIEKLGKHKKEPEVEQRRRSWIPNSLLFDPSPLFRDKRTHCGALSVPWPEGCQIPNAIFARKFLIVDDGETLPSHLPISQMPTAESKATDTIIEAATIGLLNQASSWLFRGPFTPQLGFDGGLDYQWSPQDPGVIEMRFNWELSLPGTPSFDPNRSPRDTRLLGYDTRVKSHESSSKRRGRVFDFEGGAKMKARASRHDSLNNTSPSKVREKILEDNSPISPLYISKKAAKSVDETSSILKKFAQKRHEQNDVDTQLFDNIEFTTQAEPHDAYNPVTNRQTAVIERPSQGETGEDGVWNPLMFPDPEQEKIMRALQAPSEICAEENEARIANRRFSDILPLHRPTFLARECNSEDSSAIHSGHGDHTPPRIVSAPLSREVNSCLSNTTIAPPHLHDKQSTPNVLSSCILPSSSGNLSPDSGVAGSTTLQYPNTDINITVDEVPCVMTGANTPIPPPKFDPCHPPASHSQGITPETPSSNFSREGSASSLVSLGARDSSIRIVKPDLTLSPPHRSKDKDSKKSATDYSTPSRVGKNKPNIMRGNGQNSQNGPSKAGGSQSRSKVTSEHSRSQSQHTQSFNTAGGHDPSRGYSATSLTSKPDPPTQKDSVQANSTDRGRTMQRRYEFIDSDDKIYTGLSPVQETSKKRNDGINSKGSNNTGRDSNMTTVTNLMQQCMEQSPPKLPVHRTHLQHQAKGGIGSAVTQPSLPQPKGKHRPLPLNLTNPAYIGVVRGHTDRYQIEHNEIKSSKAEYFNSSFIHDCVEDSPRIAPLNIPENNVINSVNFLQSYSEWRQNLKPVRTASQGTIHISIPTREEDTFMGRRESDGDRLPIMDYPTAQNTPVINHMRSRSALGIRENRDKADRHRQFSGDSVYASSEYSTVTPFSQGPGVARSATMNEVSHRDRQFSRSSESKASQNGAMINESVPKTEARSVSPFTPLTPFIMRANGAPAGVEKGSKTLFGEHGWLEDTATSAAKNPKPEKTGGFMESLKRKAREIADSTSFKPARNIRTTAVNHVSISLDAREQSLLYCELEYNLNNALDSYFKAQLNSGRLEASKLSRVADAWAQKGRPKVIGFRYDLETQVDLITAHANDFRFYGPVQAEGPAAVAGLLYAMKTNARYMRIRTFCQPDSVIAKHVLDSQSFLRLLGSPESLQRPLEEVAQFFKVAVDRRKAMAEAPARQGGGRFVSDGSGRVTSNGSGQRVRFQDDSERRRPYAEMPGPSKSRSDVRGRSDGNKNPQVVKSQSENRGFNKQR</sequence>
<name>A0A7C8MT90_9PEZI</name>
<accession>A0A7C8MT90</accession>
<feature type="compositionally biased region" description="Basic and acidic residues" evidence="1">
    <location>
        <begin position="688"/>
        <end position="698"/>
    </location>
</feature>
<feature type="region of interest" description="Disordered" evidence="1">
    <location>
        <begin position="1057"/>
        <end position="1106"/>
    </location>
</feature>
<feature type="compositionally biased region" description="Basic and acidic residues" evidence="1">
    <location>
        <begin position="789"/>
        <end position="807"/>
    </location>
</feature>
<feature type="compositionally biased region" description="Polar residues" evidence="1">
    <location>
        <begin position="779"/>
        <end position="788"/>
    </location>
</feature>
<keyword evidence="3" id="KW-1185">Reference proteome</keyword>
<organism evidence="2 3">
    <name type="scientific">Xylaria multiplex</name>
    <dbReference type="NCBI Taxonomy" id="323545"/>
    <lineage>
        <taxon>Eukaryota</taxon>
        <taxon>Fungi</taxon>
        <taxon>Dikarya</taxon>
        <taxon>Ascomycota</taxon>
        <taxon>Pezizomycotina</taxon>
        <taxon>Sordariomycetes</taxon>
        <taxon>Xylariomycetidae</taxon>
        <taxon>Xylariales</taxon>
        <taxon>Xylariaceae</taxon>
        <taxon>Xylaria</taxon>
    </lineage>
</organism>
<feature type="compositionally biased region" description="Basic and acidic residues" evidence="1">
    <location>
        <begin position="1399"/>
        <end position="1409"/>
    </location>
</feature>
<proteinExistence type="predicted"/>
<dbReference type="InParanoid" id="A0A7C8MT90"/>
<evidence type="ECO:0000313" key="3">
    <source>
        <dbReference type="Proteomes" id="UP000481858"/>
    </source>
</evidence>
<feature type="compositionally biased region" description="Polar residues" evidence="1">
    <location>
        <begin position="718"/>
        <end position="737"/>
    </location>
</feature>
<dbReference type="OrthoDB" id="5229017at2759"/>
<feature type="compositionally biased region" description="Polar residues" evidence="1">
    <location>
        <begin position="1410"/>
        <end position="1429"/>
    </location>
</feature>
<evidence type="ECO:0000313" key="2">
    <source>
        <dbReference type="EMBL" id="KAF2965054.1"/>
    </source>
</evidence>
<feature type="region of interest" description="Disordered" evidence="1">
    <location>
        <begin position="623"/>
        <end position="839"/>
    </location>
</feature>
<gene>
    <name evidence="2" type="ORF">GQX73_g8513</name>
</gene>
<feature type="region of interest" description="Disordered" evidence="1">
    <location>
        <begin position="868"/>
        <end position="894"/>
    </location>
</feature>
<feature type="compositionally biased region" description="Basic and acidic residues" evidence="1">
    <location>
        <begin position="1379"/>
        <end position="1390"/>
    </location>
</feature>
<feature type="compositionally biased region" description="Polar residues" evidence="1">
    <location>
        <begin position="641"/>
        <end position="665"/>
    </location>
</feature>
<feature type="region of interest" description="Disordered" evidence="1">
    <location>
        <begin position="137"/>
        <end position="161"/>
    </location>
</feature>
<feature type="region of interest" description="Disordered" evidence="1">
    <location>
        <begin position="1350"/>
        <end position="1429"/>
    </location>
</feature>
<feature type="compositionally biased region" description="Polar residues" evidence="1">
    <location>
        <begin position="745"/>
        <end position="755"/>
    </location>
</feature>
<protein>
    <submittedName>
        <fullName evidence="2">Uncharacterized protein</fullName>
    </submittedName>
</protein>
<evidence type="ECO:0000256" key="1">
    <source>
        <dbReference type="SAM" id="MobiDB-lite"/>
    </source>
</evidence>
<dbReference type="Proteomes" id="UP000481858">
    <property type="component" value="Unassembled WGS sequence"/>
</dbReference>
<dbReference type="EMBL" id="WUBL01000127">
    <property type="protein sequence ID" value="KAF2965054.1"/>
    <property type="molecule type" value="Genomic_DNA"/>
</dbReference>
<reference evidence="2 3" key="1">
    <citation type="submission" date="2019-12" db="EMBL/GenBank/DDBJ databases">
        <title>Draft genome sequence of the ascomycete Xylaria multiplex DSM 110363.</title>
        <authorList>
            <person name="Buettner E."/>
            <person name="Kellner H."/>
        </authorList>
    </citation>
    <scope>NUCLEOTIDE SEQUENCE [LARGE SCALE GENOMIC DNA]</scope>
    <source>
        <strain evidence="2 3">DSM 110363</strain>
    </source>
</reference>
<feature type="compositionally biased region" description="Polar residues" evidence="1">
    <location>
        <begin position="824"/>
        <end position="839"/>
    </location>
</feature>